<keyword evidence="5" id="KW-0812">Transmembrane</keyword>
<dbReference type="Gene3D" id="3.40.50.720">
    <property type="entry name" value="NAD(P)-binding Rossmann-like Domain"/>
    <property type="match status" value="1"/>
</dbReference>
<gene>
    <name evidence="7" type="primary">LOC104592001</name>
</gene>
<evidence type="ECO:0000256" key="5">
    <source>
        <dbReference type="SAM" id="Phobius"/>
    </source>
</evidence>
<dbReference type="PANTHER" id="PTHR43391">
    <property type="entry name" value="RETINOL DEHYDROGENASE-RELATED"/>
    <property type="match status" value="1"/>
</dbReference>
<evidence type="ECO:0000256" key="1">
    <source>
        <dbReference type="ARBA" id="ARBA00004606"/>
    </source>
</evidence>
<dbReference type="OMA" id="LEWCYRI"/>
<dbReference type="Pfam" id="PF00106">
    <property type="entry name" value="adh_short"/>
    <property type="match status" value="1"/>
</dbReference>
<comment type="subcellular location">
    <subcellularLocation>
        <location evidence="1">Membrane</location>
        <topology evidence="1">Single-pass type II membrane protein</topology>
    </subcellularLocation>
</comment>
<dbReference type="InterPro" id="IPR002347">
    <property type="entry name" value="SDR_fam"/>
</dbReference>
<dbReference type="InterPro" id="IPR020904">
    <property type="entry name" value="Sc_DH/Rdtase_CS"/>
</dbReference>
<dbReference type="PRINTS" id="PR00081">
    <property type="entry name" value="GDHRDH"/>
</dbReference>
<dbReference type="SUPFAM" id="SSF51735">
    <property type="entry name" value="NAD(P)-binding Rossmann-fold domains"/>
    <property type="match status" value="1"/>
</dbReference>
<comment type="similarity">
    <text evidence="2 4">Belongs to the short-chain dehydrogenases/reductases (SDR) family.</text>
</comment>
<protein>
    <submittedName>
        <fullName evidence="7">11-beta-hydroxysteroid dehydrogenase 1B-like</fullName>
    </submittedName>
</protein>
<proteinExistence type="inferred from homology"/>
<dbReference type="KEGG" id="nnu:104592001"/>
<dbReference type="NCBIfam" id="NF004825">
    <property type="entry name" value="PRK06181.1"/>
    <property type="match status" value="1"/>
</dbReference>
<accession>A0A1U7ZDQ4</accession>
<evidence type="ECO:0000313" key="7">
    <source>
        <dbReference type="RefSeq" id="XP_010249449.1"/>
    </source>
</evidence>
<evidence type="ECO:0000256" key="4">
    <source>
        <dbReference type="RuleBase" id="RU000363"/>
    </source>
</evidence>
<dbReference type="PRINTS" id="PR00080">
    <property type="entry name" value="SDRFAMILY"/>
</dbReference>
<dbReference type="InParanoid" id="A0A1U7ZDQ4"/>
<dbReference type="Proteomes" id="UP000189703">
    <property type="component" value="Unplaced"/>
</dbReference>
<organism evidence="6 7">
    <name type="scientific">Nelumbo nucifera</name>
    <name type="common">Sacred lotus</name>
    <dbReference type="NCBI Taxonomy" id="4432"/>
    <lineage>
        <taxon>Eukaryota</taxon>
        <taxon>Viridiplantae</taxon>
        <taxon>Streptophyta</taxon>
        <taxon>Embryophyta</taxon>
        <taxon>Tracheophyta</taxon>
        <taxon>Spermatophyta</taxon>
        <taxon>Magnoliopsida</taxon>
        <taxon>Proteales</taxon>
        <taxon>Nelumbonaceae</taxon>
        <taxon>Nelumbo</taxon>
    </lineage>
</organism>
<dbReference type="InterPro" id="IPR036291">
    <property type="entry name" value="NAD(P)-bd_dom_sf"/>
</dbReference>
<dbReference type="AlphaFoldDB" id="A0A1U7ZDQ4"/>
<keyword evidence="5" id="KW-0472">Membrane</keyword>
<dbReference type="GO" id="GO:0016491">
    <property type="term" value="F:oxidoreductase activity"/>
    <property type="evidence" value="ECO:0000318"/>
    <property type="project" value="GO_Central"/>
</dbReference>
<dbReference type="GO" id="GO:0005829">
    <property type="term" value="C:cytosol"/>
    <property type="evidence" value="ECO:0000318"/>
    <property type="project" value="GO_Central"/>
</dbReference>
<dbReference type="GO" id="GO:0016020">
    <property type="term" value="C:membrane"/>
    <property type="evidence" value="ECO:0007669"/>
    <property type="project" value="UniProtKB-SubCell"/>
</dbReference>
<keyword evidence="3" id="KW-0560">Oxidoreductase</keyword>
<dbReference type="STRING" id="4432.A0A1U7ZDQ4"/>
<evidence type="ECO:0000256" key="3">
    <source>
        <dbReference type="ARBA" id="ARBA00023002"/>
    </source>
</evidence>
<dbReference type="RefSeq" id="XP_010249449.1">
    <property type="nucleotide sequence ID" value="XM_010251147.2"/>
</dbReference>
<dbReference type="PROSITE" id="PS00061">
    <property type="entry name" value="ADH_SHORT"/>
    <property type="match status" value="1"/>
</dbReference>
<dbReference type="OrthoDB" id="47007at2759"/>
<feature type="transmembrane region" description="Helical" evidence="5">
    <location>
        <begin position="12"/>
        <end position="39"/>
    </location>
</feature>
<reference evidence="7" key="1">
    <citation type="submission" date="2025-08" db="UniProtKB">
        <authorList>
            <consortium name="RefSeq"/>
        </authorList>
    </citation>
    <scope>IDENTIFICATION</scope>
</reference>
<evidence type="ECO:0000256" key="2">
    <source>
        <dbReference type="ARBA" id="ARBA00006484"/>
    </source>
</evidence>
<dbReference type="PANTHER" id="PTHR43391:SF89">
    <property type="entry name" value="11-BETA-HYDROXYSTEROID DEHYDROGENASE 1A-RELATED"/>
    <property type="match status" value="1"/>
</dbReference>
<keyword evidence="5" id="KW-1133">Transmembrane helix</keyword>
<keyword evidence="6" id="KW-1185">Reference proteome</keyword>
<sequence>MYLYLIHKFMNIVAPPTTLITLILFLPPFLVFKCFFYIFRAIFSENVAGKVVLITGASSGIGEQLAYQYAKRGARLLLVARRKNCLQEVAEKARGFGSPDVVVVQADVSKVDDCKRFVDEAISHFGRMDHLVSNAGIASVCMFEDSSDITKFAPIMDTNFWGSVYTAYFAVPHLRKSKGKIIVNASSAGWLPLPRMSVYNASKAAVINFYETLRVELGRDIGITIVTPGFTESEMMQGKFLTKEGEMQVDQEMRDVEVGTFPVEKAEGCAKAIVKSACRGDRYLTQPLWFRVMFVWKVVCPHVLEWFYRLLYVTPPGTSQRDAPSKKILHHTAANNLLYPSSIQSLETRAD</sequence>
<dbReference type="FunCoup" id="A0A1U7ZDQ4">
    <property type="interactions" value="147"/>
</dbReference>
<dbReference type="eggNOG" id="KOG1205">
    <property type="taxonomic scope" value="Eukaryota"/>
</dbReference>
<dbReference type="GeneID" id="104592001"/>
<evidence type="ECO:0000313" key="6">
    <source>
        <dbReference type="Proteomes" id="UP000189703"/>
    </source>
</evidence>
<name>A0A1U7ZDQ4_NELNU</name>